<evidence type="ECO:0000313" key="2">
    <source>
        <dbReference type="EMBL" id="CAF1000949.1"/>
    </source>
</evidence>
<keyword evidence="1" id="KW-0472">Membrane</keyword>
<reference evidence="3" key="1">
    <citation type="submission" date="2021-02" db="EMBL/GenBank/DDBJ databases">
        <authorList>
            <person name="Nowell W R."/>
        </authorList>
    </citation>
    <scope>NUCLEOTIDE SEQUENCE</scope>
</reference>
<evidence type="ECO:0000313" key="4">
    <source>
        <dbReference type="Proteomes" id="UP000682733"/>
    </source>
</evidence>
<dbReference type="EMBL" id="CAJNOK010006343">
    <property type="protein sequence ID" value="CAF1000949.1"/>
    <property type="molecule type" value="Genomic_DNA"/>
</dbReference>
<dbReference type="Gene3D" id="1.20.1070.10">
    <property type="entry name" value="Rhodopsin 7-helix transmembrane proteins"/>
    <property type="match status" value="1"/>
</dbReference>
<dbReference type="EMBL" id="CAJOBA010006349">
    <property type="protein sequence ID" value="CAF3770303.1"/>
    <property type="molecule type" value="Genomic_DNA"/>
</dbReference>
<sequence>MFILGVIGNIIGIIVFSSRKFRRTTYGRLALASLFINLLCVFRYSILLHSVTRRWISYVVGQTWFNCKLYRFSSCLRILAAWITVFWTYDRFSYITRILQCCLNRGCCKRYKYYGMAGIACIIILLITGPTVHLYESRYVIKYYGQEEQMEFNEMVSIKDNITLFTPDQRYTVDDSVNRTVNPAIFEHLSRQQSYGTNNSQKFLLCTLKPGVSHLWILYLNDVTFSFNYHTLRSIFSEIIPSILVTLFNIGIILRVIEATFQLRTSFSVIGNRSPKSAMMADSKYLSSARRSTQDNINNNSFDKCVAHNRPKTSWMNMVLILHSCLFCFSSLTHTIVHLFTNNALLSNQVSVVILANCSLNFYVYCLSGKTFRSEILRLFDHHFQYYFRMKFLNIFRTKSERTKVSREIRMNLIRQQSTVVQKKNKGAPSQQQQQQQHVVLIINTEG</sequence>
<organism evidence="3 4">
    <name type="scientific">Didymodactylos carnosus</name>
    <dbReference type="NCBI Taxonomy" id="1234261"/>
    <lineage>
        <taxon>Eukaryota</taxon>
        <taxon>Metazoa</taxon>
        <taxon>Spiralia</taxon>
        <taxon>Gnathifera</taxon>
        <taxon>Rotifera</taxon>
        <taxon>Eurotatoria</taxon>
        <taxon>Bdelloidea</taxon>
        <taxon>Philodinida</taxon>
        <taxon>Philodinidae</taxon>
        <taxon>Didymodactylos</taxon>
    </lineage>
</organism>
<protein>
    <recommendedName>
        <fullName evidence="5">G-protein coupled receptors family 1 profile domain-containing protein</fullName>
    </recommendedName>
</protein>
<feature type="transmembrane region" description="Helical" evidence="1">
    <location>
        <begin position="319"/>
        <end position="340"/>
    </location>
</feature>
<name>A0A8S2IPW2_9BILA</name>
<evidence type="ECO:0008006" key="5">
    <source>
        <dbReference type="Google" id="ProtNLM"/>
    </source>
</evidence>
<dbReference type="Proteomes" id="UP000677228">
    <property type="component" value="Unassembled WGS sequence"/>
</dbReference>
<proteinExistence type="predicted"/>
<dbReference type="Proteomes" id="UP000682733">
    <property type="component" value="Unassembled WGS sequence"/>
</dbReference>
<feature type="transmembrane region" description="Helical" evidence="1">
    <location>
        <begin position="239"/>
        <end position="257"/>
    </location>
</feature>
<feature type="transmembrane region" description="Helical" evidence="1">
    <location>
        <begin position="346"/>
        <end position="368"/>
    </location>
</feature>
<feature type="transmembrane region" description="Helical" evidence="1">
    <location>
        <begin position="29"/>
        <end position="49"/>
    </location>
</feature>
<keyword evidence="1" id="KW-1133">Transmembrane helix</keyword>
<keyword evidence="1" id="KW-0812">Transmembrane</keyword>
<accession>A0A8S2IPW2</accession>
<evidence type="ECO:0000313" key="3">
    <source>
        <dbReference type="EMBL" id="CAF3770303.1"/>
    </source>
</evidence>
<feature type="transmembrane region" description="Helical" evidence="1">
    <location>
        <begin position="113"/>
        <end position="135"/>
    </location>
</feature>
<dbReference type="InterPro" id="IPR052954">
    <property type="entry name" value="GPCR-Ligand_Int"/>
</dbReference>
<dbReference type="AlphaFoldDB" id="A0A8S2IPW2"/>
<evidence type="ECO:0000256" key="1">
    <source>
        <dbReference type="SAM" id="Phobius"/>
    </source>
</evidence>
<gene>
    <name evidence="2" type="ORF">OVA965_LOCUS14556</name>
    <name evidence="3" type="ORF">TMI583_LOCUS14558</name>
</gene>
<dbReference type="PANTHER" id="PTHR46641">
    <property type="entry name" value="FMRFAMIDE RECEPTOR-RELATED"/>
    <property type="match status" value="1"/>
</dbReference>
<feature type="transmembrane region" description="Helical" evidence="1">
    <location>
        <begin position="69"/>
        <end position="89"/>
    </location>
</feature>
<dbReference type="SUPFAM" id="SSF81321">
    <property type="entry name" value="Family A G protein-coupled receptor-like"/>
    <property type="match status" value="1"/>
</dbReference>
<comment type="caution">
    <text evidence="3">The sequence shown here is derived from an EMBL/GenBank/DDBJ whole genome shotgun (WGS) entry which is preliminary data.</text>
</comment>